<sequence length="131" mass="14141">MLVAYSNKHEAGVDLEKALCFPLAPVSIPLSTPDGAIRKTVKSKLYDASMSDLTVVNFDALPPASTMRTYLIDLAAAIRSLVGTGSTIREMASRIIATVPSQYTTIFIVCDTYKDNSIKGGERQARGVSER</sequence>
<name>A0A6S7JPP7_PARCT</name>
<dbReference type="Proteomes" id="UP001152795">
    <property type="component" value="Unassembled WGS sequence"/>
</dbReference>
<organism evidence="1 2">
    <name type="scientific">Paramuricea clavata</name>
    <name type="common">Red gorgonian</name>
    <name type="synonym">Violescent sea-whip</name>
    <dbReference type="NCBI Taxonomy" id="317549"/>
    <lineage>
        <taxon>Eukaryota</taxon>
        <taxon>Metazoa</taxon>
        <taxon>Cnidaria</taxon>
        <taxon>Anthozoa</taxon>
        <taxon>Octocorallia</taxon>
        <taxon>Malacalcyonacea</taxon>
        <taxon>Plexauridae</taxon>
        <taxon>Paramuricea</taxon>
    </lineage>
</organism>
<comment type="caution">
    <text evidence="1">The sequence shown here is derived from an EMBL/GenBank/DDBJ whole genome shotgun (WGS) entry which is preliminary data.</text>
</comment>
<gene>
    <name evidence="1" type="ORF">PACLA_8A003624</name>
</gene>
<keyword evidence="2" id="KW-1185">Reference proteome</keyword>
<reference evidence="1" key="1">
    <citation type="submission" date="2020-04" db="EMBL/GenBank/DDBJ databases">
        <authorList>
            <person name="Alioto T."/>
            <person name="Alioto T."/>
            <person name="Gomez Garrido J."/>
        </authorList>
    </citation>
    <scope>NUCLEOTIDE SEQUENCE</scope>
    <source>
        <strain evidence="1">A484AB</strain>
    </source>
</reference>
<feature type="non-terminal residue" evidence="1">
    <location>
        <position position="131"/>
    </location>
</feature>
<accession>A0A6S7JPP7</accession>
<evidence type="ECO:0000313" key="1">
    <source>
        <dbReference type="EMBL" id="CAB4031130.1"/>
    </source>
</evidence>
<proteinExistence type="predicted"/>
<dbReference type="EMBL" id="CACRXK020017376">
    <property type="protein sequence ID" value="CAB4031130.1"/>
    <property type="molecule type" value="Genomic_DNA"/>
</dbReference>
<dbReference type="AlphaFoldDB" id="A0A6S7JPP7"/>
<protein>
    <submittedName>
        <fullName evidence="1">Uncharacterized protein</fullName>
    </submittedName>
</protein>
<evidence type="ECO:0000313" key="2">
    <source>
        <dbReference type="Proteomes" id="UP001152795"/>
    </source>
</evidence>